<name>A0A563E6L6_9MICO</name>
<dbReference type="GO" id="GO:0004141">
    <property type="term" value="F:dethiobiotin synthase activity"/>
    <property type="evidence" value="ECO:0007669"/>
    <property type="project" value="UniProtKB-UniRule"/>
</dbReference>
<feature type="binding site" evidence="1">
    <location>
        <position position="56"/>
    </location>
    <ligand>
        <name>substrate</name>
    </ligand>
</feature>
<feature type="binding site" evidence="1">
    <location>
        <begin position="127"/>
        <end position="130"/>
    </location>
    <ligand>
        <name>ATP</name>
        <dbReference type="ChEBI" id="CHEBI:30616"/>
    </ligand>
</feature>
<keyword evidence="1" id="KW-0460">Magnesium</keyword>
<feature type="binding site" evidence="1">
    <location>
        <position position="31"/>
    </location>
    <ligand>
        <name>Mg(2+)</name>
        <dbReference type="ChEBI" id="CHEBI:18420"/>
    </ligand>
</feature>
<feature type="active site" evidence="1">
    <location>
        <position position="52"/>
    </location>
</feature>
<proteinExistence type="inferred from homology"/>
<comment type="pathway">
    <text evidence="1">Cofactor biosynthesis; biotin biosynthesis; biotin from 7,8-diaminononanoate: step 1/2.</text>
</comment>
<comment type="cofactor">
    <cofactor evidence="1">
        <name>Mg(2+)</name>
        <dbReference type="ChEBI" id="CHEBI:18420"/>
    </cofactor>
</comment>
<accession>A0A563E6L6</accession>
<gene>
    <name evidence="1 2" type="primary">bioD</name>
    <name evidence="2" type="ORF">FGL98_04105</name>
</gene>
<keyword evidence="1" id="KW-0547">Nucleotide-binding</keyword>
<dbReference type="GO" id="GO:0005524">
    <property type="term" value="F:ATP binding"/>
    <property type="evidence" value="ECO:0007669"/>
    <property type="project" value="UniProtKB-UniRule"/>
</dbReference>
<dbReference type="EC" id="6.3.3.3" evidence="1"/>
<dbReference type="AlphaFoldDB" id="A0A563E6L6"/>
<dbReference type="GO" id="GO:0009102">
    <property type="term" value="P:biotin biosynthetic process"/>
    <property type="evidence" value="ECO:0007669"/>
    <property type="project" value="UniProtKB-UniRule"/>
</dbReference>
<dbReference type="UniPathway" id="UPA00078">
    <property type="reaction ID" value="UER00161"/>
</dbReference>
<feature type="binding site" evidence="1">
    <location>
        <begin position="27"/>
        <end position="32"/>
    </location>
    <ligand>
        <name>ATP</name>
        <dbReference type="ChEBI" id="CHEBI:30616"/>
    </ligand>
</feature>
<evidence type="ECO:0000313" key="2">
    <source>
        <dbReference type="EMBL" id="TWP37903.1"/>
    </source>
</evidence>
<dbReference type="RefSeq" id="WP_146315473.1">
    <property type="nucleotide sequence ID" value="NZ_VCQV01000004.1"/>
</dbReference>
<dbReference type="SUPFAM" id="SSF52540">
    <property type="entry name" value="P-loop containing nucleoside triphosphate hydrolases"/>
    <property type="match status" value="1"/>
</dbReference>
<keyword evidence="1" id="KW-0067">ATP-binding</keyword>
<reference evidence="2 3" key="1">
    <citation type="submission" date="2019-05" db="EMBL/GenBank/DDBJ databases">
        <authorList>
            <person name="Lee S.D."/>
        </authorList>
    </citation>
    <scope>NUCLEOTIDE SEQUENCE [LARGE SCALE GENOMIC DNA]</scope>
    <source>
        <strain evidence="2 3">C5-26</strain>
    </source>
</reference>
<feature type="binding site" evidence="1">
    <location>
        <position position="65"/>
    </location>
    <ligand>
        <name>Mg(2+)</name>
        <dbReference type="ChEBI" id="CHEBI:18420"/>
    </ligand>
</feature>
<feature type="binding site" evidence="1">
    <location>
        <begin position="193"/>
        <end position="194"/>
    </location>
    <ligand>
        <name>ATP</name>
        <dbReference type="ChEBI" id="CHEBI:30616"/>
    </ligand>
</feature>
<keyword evidence="3" id="KW-1185">Reference proteome</keyword>
<dbReference type="PIRSF" id="PIRSF006755">
    <property type="entry name" value="DTB_synth"/>
    <property type="match status" value="1"/>
</dbReference>
<dbReference type="GO" id="GO:0005829">
    <property type="term" value="C:cytosol"/>
    <property type="evidence" value="ECO:0007669"/>
    <property type="project" value="TreeGrafter"/>
</dbReference>
<dbReference type="InterPro" id="IPR004472">
    <property type="entry name" value="DTB_synth_BioD"/>
</dbReference>
<dbReference type="OrthoDB" id="9802610at2"/>
<comment type="caution">
    <text evidence="1">Lacks conserved residue(s) required for the propagation of feature annotation.</text>
</comment>
<dbReference type="HAMAP" id="MF_00336">
    <property type="entry name" value="BioD"/>
    <property type="match status" value="1"/>
</dbReference>
<sequence length="244" mass="24656">MTSTPPSRPTDPVTPCPIMCVTGTSTEVGKTVVTAALAAALHARHQRVAVVKPAQTGLQPGEPGDMAEVTRLAGPGIATFENVRLPDPLAPDVAARRAGLSIPTVAEHAASVGTLARSDNYDVVLVEGSGGLLVHLDSEGGDLTSIAAALGAGELRVGFVVVVQEGLGTLNHTALTLEALAHRGLDLLGVVVGSQSPTPDLAAKTNVEELSDLAGGFLIGGVPAGAAQLDPAQFQSLAEGWVHL</sequence>
<dbReference type="Gene3D" id="3.40.50.300">
    <property type="entry name" value="P-loop containing nucleotide triphosphate hydrolases"/>
    <property type="match status" value="1"/>
</dbReference>
<evidence type="ECO:0000256" key="1">
    <source>
        <dbReference type="HAMAP-Rule" id="MF_00336"/>
    </source>
</evidence>
<comment type="similarity">
    <text evidence="1">Belongs to the dethiobiotin synthetase family.</text>
</comment>
<comment type="subcellular location">
    <subcellularLocation>
        <location evidence="1">Cytoplasm</location>
    </subcellularLocation>
</comment>
<feature type="binding site" evidence="1">
    <location>
        <position position="127"/>
    </location>
    <ligand>
        <name>Mg(2+)</name>
        <dbReference type="ChEBI" id="CHEBI:18420"/>
    </ligand>
</feature>
<dbReference type="CDD" id="cd03109">
    <property type="entry name" value="DTBS"/>
    <property type="match status" value="1"/>
</dbReference>
<keyword evidence="1" id="KW-0479">Metal-binding</keyword>
<dbReference type="Proteomes" id="UP000320244">
    <property type="component" value="Unassembled WGS sequence"/>
</dbReference>
<comment type="function">
    <text evidence="1">Catalyzes a mechanistically unusual reaction, the ATP-dependent insertion of CO2 between the N7 and N8 nitrogen atoms of 7,8-diaminopelargonic acid (DAPA, also called 7,8-diammoniononanoate) to form a ureido ring.</text>
</comment>
<dbReference type="PANTHER" id="PTHR43210:SF5">
    <property type="entry name" value="DETHIOBIOTIN SYNTHETASE"/>
    <property type="match status" value="1"/>
</dbReference>
<keyword evidence="1" id="KW-0093">Biotin biosynthesis</keyword>
<dbReference type="EMBL" id="VCQV01000004">
    <property type="protein sequence ID" value="TWP37903.1"/>
    <property type="molecule type" value="Genomic_DNA"/>
</dbReference>
<feature type="binding site" evidence="1">
    <location>
        <position position="65"/>
    </location>
    <ligand>
        <name>ATP</name>
        <dbReference type="ChEBI" id="CHEBI:30616"/>
    </ligand>
</feature>
<reference evidence="2 3" key="2">
    <citation type="submission" date="2019-08" db="EMBL/GenBank/DDBJ databases">
        <title>Jejuicoccus antrihumi gen. nov., sp. nov., a new member of the family Dermacoccaceae isolated from a cave.</title>
        <authorList>
            <person name="Schumann P."/>
            <person name="Kim I.S."/>
        </authorList>
    </citation>
    <scope>NUCLEOTIDE SEQUENCE [LARGE SCALE GENOMIC DNA]</scope>
    <source>
        <strain evidence="2 3">C5-26</strain>
    </source>
</reference>
<dbReference type="NCBIfam" id="TIGR00347">
    <property type="entry name" value="bioD"/>
    <property type="match status" value="1"/>
</dbReference>
<organism evidence="2 3">
    <name type="scientific">Leekyejoonella antrihumi</name>
    <dbReference type="NCBI Taxonomy" id="1660198"/>
    <lineage>
        <taxon>Bacteria</taxon>
        <taxon>Bacillati</taxon>
        <taxon>Actinomycetota</taxon>
        <taxon>Actinomycetes</taxon>
        <taxon>Micrococcales</taxon>
        <taxon>Dermacoccaceae</taxon>
        <taxon>Leekyejoonella</taxon>
    </lineage>
</organism>
<dbReference type="InterPro" id="IPR027417">
    <property type="entry name" value="P-loop_NTPase"/>
</dbReference>
<dbReference type="PANTHER" id="PTHR43210">
    <property type="entry name" value="DETHIOBIOTIN SYNTHETASE"/>
    <property type="match status" value="1"/>
</dbReference>
<keyword evidence="1" id="KW-0963">Cytoplasm</keyword>
<dbReference type="GO" id="GO:0000287">
    <property type="term" value="F:magnesium ion binding"/>
    <property type="evidence" value="ECO:0007669"/>
    <property type="project" value="UniProtKB-UniRule"/>
</dbReference>
<protein>
    <recommendedName>
        <fullName evidence="1">ATP-dependent dethiobiotin synthetase BioD</fullName>
        <ecNumber evidence="1">6.3.3.3</ecNumber>
    </recommendedName>
    <alternativeName>
        <fullName evidence="1">DTB synthetase</fullName>
        <shortName evidence="1">DTBS</shortName>
    </alternativeName>
    <alternativeName>
        <fullName evidence="1">Dethiobiotin synthase</fullName>
    </alternativeName>
</protein>
<evidence type="ECO:0000313" key="3">
    <source>
        <dbReference type="Proteomes" id="UP000320244"/>
    </source>
</evidence>
<comment type="subunit">
    <text evidence="1">Homodimer.</text>
</comment>
<comment type="caution">
    <text evidence="2">The sequence shown here is derived from an EMBL/GenBank/DDBJ whole genome shotgun (WGS) entry which is preliminary data.</text>
</comment>
<comment type="catalytic activity">
    <reaction evidence="1">
        <text>(7R,8S)-7,8-diammoniononanoate + CO2 + ATP = (4R,5S)-dethiobiotin + ADP + phosphate + 3 H(+)</text>
        <dbReference type="Rhea" id="RHEA:15805"/>
        <dbReference type="ChEBI" id="CHEBI:15378"/>
        <dbReference type="ChEBI" id="CHEBI:16526"/>
        <dbReference type="ChEBI" id="CHEBI:30616"/>
        <dbReference type="ChEBI" id="CHEBI:43474"/>
        <dbReference type="ChEBI" id="CHEBI:149469"/>
        <dbReference type="ChEBI" id="CHEBI:149473"/>
        <dbReference type="ChEBI" id="CHEBI:456216"/>
        <dbReference type="EC" id="6.3.3.3"/>
    </reaction>
</comment>
<keyword evidence="1 2" id="KW-0436">Ligase</keyword>
<dbReference type="Pfam" id="PF13500">
    <property type="entry name" value="AAA_26"/>
    <property type="match status" value="1"/>
</dbReference>